<dbReference type="Proteomes" id="UP001159363">
    <property type="component" value="Chromosome 6"/>
</dbReference>
<feature type="non-terminal residue" evidence="1">
    <location>
        <position position="193"/>
    </location>
</feature>
<proteinExistence type="predicted"/>
<protein>
    <submittedName>
        <fullName evidence="1">Uncharacterized protein</fullName>
    </submittedName>
</protein>
<dbReference type="EMBL" id="JARBHB010000007">
    <property type="protein sequence ID" value="KAJ8878989.1"/>
    <property type="molecule type" value="Genomic_DNA"/>
</dbReference>
<keyword evidence="2" id="KW-1185">Reference proteome</keyword>
<name>A0ABQ9H3V9_9NEOP</name>
<comment type="caution">
    <text evidence="1">The sequence shown here is derived from an EMBL/GenBank/DDBJ whole genome shotgun (WGS) entry which is preliminary data.</text>
</comment>
<accession>A0ABQ9H3V9</accession>
<gene>
    <name evidence="1" type="ORF">PR048_019595</name>
</gene>
<organism evidence="1 2">
    <name type="scientific">Dryococelus australis</name>
    <dbReference type="NCBI Taxonomy" id="614101"/>
    <lineage>
        <taxon>Eukaryota</taxon>
        <taxon>Metazoa</taxon>
        <taxon>Ecdysozoa</taxon>
        <taxon>Arthropoda</taxon>
        <taxon>Hexapoda</taxon>
        <taxon>Insecta</taxon>
        <taxon>Pterygota</taxon>
        <taxon>Neoptera</taxon>
        <taxon>Polyneoptera</taxon>
        <taxon>Phasmatodea</taxon>
        <taxon>Verophasmatodea</taxon>
        <taxon>Anareolatae</taxon>
        <taxon>Phasmatidae</taxon>
        <taxon>Eurycanthinae</taxon>
        <taxon>Dryococelus</taxon>
    </lineage>
</organism>
<evidence type="ECO:0000313" key="2">
    <source>
        <dbReference type="Proteomes" id="UP001159363"/>
    </source>
</evidence>
<sequence>MYILSTCTFYFVLNCYSETVGGKASNEVALMLHHSICQILDTAVQDLEVFCDLYTEQNKNLTILKCLHYMVCVARRLRKMEVTFPTRGHSYLECDPTTRNTPQKHLTIELDVEFGTTRYKTFTFHVVAVDQSLLRNWYSFLTPLYQNTCPFAPRLIREMLLSNIILDLRIIETLARQCGSLTSYYPLILRIIY</sequence>
<evidence type="ECO:0000313" key="1">
    <source>
        <dbReference type="EMBL" id="KAJ8878989.1"/>
    </source>
</evidence>
<reference evidence="1 2" key="1">
    <citation type="submission" date="2023-02" db="EMBL/GenBank/DDBJ databases">
        <title>LHISI_Scaffold_Assembly.</title>
        <authorList>
            <person name="Stuart O.P."/>
            <person name="Cleave R."/>
            <person name="Magrath M.J.L."/>
            <person name="Mikheyev A.S."/>
        </authorList>
    </citation>
    <scope>NUCLEOTIDE SEQUENCE [LARGE SCALE GENOMIC DNA]</scope>
    <source>
        <strain evidence="1">Daus_M_001</strain>
        <tissue evidence="1">Leg muscle</tissue>
    </source>
</reference>